<sequence length="118" mass="14011">MDPKTIIISLLCEEEQNAVVKQRRRKRKWYFRMSYEKFQELLTIIKPDLTRQNPTFRSSIPPAERLAVTLRTVTTIQFFNLYYNFDSLSLCNSGESTKDVDVDEYVDCMCCRRDGCMF</sequence>
<evidence type="ECO:0000313" key="2">
    <source>
        <dbReference type="Proteomes" id="UP001162164"/>
    </source>
</evidence>
<dbReference type="EMBL" id="JAPWTJ010000509">
    <property type="protein sequence ID" value="KAJ8977798.1"/>
    <property type="molecule type" value="Genomic_DNA"/>
</dbReference>
<organism evidence="1 2">
    <name type="scientific">Molorchus minor</name>
    <dbReference type="NCBI Taxonomy" id="1323400"/>
    <lineage>
        <taxon>Eukaryota</taxon>
        <taxon>Metazoa</taxon>
        <taxon>Ecdysozoa</taxon>
        <taxon>Arthropoda</taxon>
        <taxon>Hexapoda</taxon>
        <taxon>Insecta</taxon>
        <taxon>Pterygota</taxon>
        <taxon>Neoptera</taxon>
        <taxon>Endopterygota</taxon>
        <taxon>Coleoptera</taxon>
        <taxon>Polyphaga</taxon>
        <taxon>Cucujiformia</taxon>
        <taxon>Chrysomeloidea</taxon>
        <taxon>Cerambycidae</taxon>
        <taxon>Lamiinae</taxon>
        <taxon>Monochamini</taxon>
        <taxon>Molorchus</taxon>
    </lineage>
</organism>
<reference evidence="1" key="1">
    <citation type="journal article" date="2023" name="Insect Mol. Biol.">
        <title>Genome sequencing provides insights into the evolution of gene families encoding plant cell wall-degrading enzymes in longhorned beetles.</title>
        <authorList>
            <person name="Shin N.R."/>
            <person name="Okamura Y."/>
            <person name="Kirsch R."/>
            <person name="Pauchet Y."/>
        </authorList>
    </citation>
    <scope>NUCLEOTIDE SEQUENCE</scope>
    <source>
        <strain evidence="1">MMC_N1</strain>
    </source>
</reference>
<evidence type="ECO:0008006" key="3">
    <source>
        <dbReference type="Google" id="ProtNLM"/>
    </source>
</evidence>
<dbReference type="Proteomes" id="UP001162164">
    <property type="component" value="Unassembled WGS sequence"/>
</dbReference>
<keyword evidence="2" id="KW-1185">Reference proteome</keyword>
<comment type="caution">
    <text evidence="1">The sequence shown here is derived from an EMBL/GenBank/DDBJ whole genome shotgun (WGS) entry which is preliminary data.</text>
</comment>
<gene>
    <name evidence="1" type="ORF">NQ317_000054</name>
</gene>
<evidence type="ECO:0000313" key="1">
    <source>
        <dbReference type="EMBL" id="KAJ8977798.1"/>
    </source>
</evidence>
<name>A0ABQ9JJK9_9CUCU</name>
<proteinExistence type="predicted"/>
<accession>A0ABQ9JJK9</accession>
<protein>
    <recommendedName>
        <fullName evidence="3">BHLH domain-containing protein</fullName>
    </recommendedName>
</protein>